<feature type="transmembrane region" description="Helical" evidence="6">
    <location>
        <begin position="7"/>
        <end position="28"/>
    </location>
</feature>
<organism evidence="8 9">
    <name type="scientific">Candidatus Zambryskibacteria bacterium RIFCSPLOWO2_01_FULL_43_17</name>
    <dbReference type="NCBI Taxonomy" id="1802760"/>
    <lineage>
        <taxon>Bacteria</taxon>
        <taxon>Candidatus Zambryskiibacteriota</taxon>
    </lineage>
</organism>
<keyword evidence="4 6" id="KW-1133">Transmembrane helix</keyword>
<dbReference type="PANTHER" id="PTHR42709">
    <property type="entry name" value="ALKALINE PHOSPHATASE LIKE PROTEIN"/>
    <property type="match status" value="1"/>
</dbReference>
<dbReference type="PANTHER" id="PTHR42709:SF6">
    <property type="entry name" value="UNDECAPRENYL PHOSPHATE TRANSPORTER A"/>
    <property type="match status" value="1"/>
</dbReference>
<evidence type="ECO:0000256" key="6">
    <source>
        <dbReference type="SAM" id="Phobius"/>
    </source>
</evidence>
<protein>
    <recommendedName>
        <fullName evidence="7">VTT domain-containing protein</fullName>
    </recommendedName>
</protein>
<dbReference type="Pfam" id="PF09335">
    <property type="entry name" value="VTT_dom"/>
    <property type="match status" value="1"/>
</dbReference>
<comment type="subcellular location">
    <subcellularLocation>
        <location evidence="1">Cell membrane</location>
        <topology evidence="1">Multi-pass membrane protein</topology>
    </subcellularLocation>
</comment>
<feature type="transmembrane region" description="Helical" evidence="6">
    <location>
        <begin position="203"/>
        <end position="221"/>
    </location>
</feature>
<keyword evidence="5 6" id="KW-0472">Membrane</keyword>
<comment type="caution">
    <text evidence="8">The sequence shown here is derived from an EMBL/GenBank/DDBJ whole genome shotgun (WGS) entry which is preliminary data.</text>
</comment>
<dbReference type="InterPro" id="IPR051311">
    <property type="entry name" value="DedA_domain"/>
</dbReference>
<evidence type="ECO:0000313" key="9">
    <source>
        <dbReference type="Proteomes" id="UP000179283"/>
    </source>
</evidence>
<dbReference type="AlphaFoldDB" id="A0A1G2U0Z8"/>
<evidence type="ECO:0000256" key="5">
    <source>
        <dbReference type="ARBA" id="ARBA00023136"/>
    </source>
</evidence>
<feature type="transmembrane region" description="Helical" evidence="6">
    <location>
        <begin position="168"/>
        <end position="191"/>
    </location>
</feature>
<keyword evidence="3 6" id="KW-0812">Transmembrane</keyword>
<dbReference type="InterPro" id="IPR032816">
    <property type="entry name" value="VTT_dom"/>
</dbReference>
<name>A0A1G2U0Z8_9BACT</name>
<evidence type="ECO:0000259" key="7">
    <source>
        <dbReference type="Pfam" id="PF09335"/>
    </source>
</evidence>
<feature type="domain" description="VTT" evidence="7">
    <location>
        <begin position="71"/>
        <end position="188"/>
    </location>
</feature>
<dbReference type="GO" id="GO:0005886">
    <property type="term" value="C:plasma membrane"/>
    <property type="evidence" value="ECO:0007669"/>
    <property type="project" value="UniProtKB-SubCell"/>
</dbReference>
<evidence type="ECO:0000256" key="2">
    <source>
        <dbReference type="ARBA" id="ARBA00022475"/>
    </source>
</evidence>
<proteinExistence type="predicted"/>
<evidence type="ECO:0000256" key="4">
    <source>
        <dbReference type="ARBA" id="ARBA00022989"/>
    </source>
</evidence>
<feature type="transmembrane region" description="Helical" evidence="6">
    <location>
        <begin position="139"/>
        <end position="161"/>
    </location>
</feature>
<feature type="transmembrane region" description="Helical" evidence="6">
    <location>
        <begin position="87"/>
        <end position="108"/>
    </location>
</feature>
<accession>A0A1G2U0Z8</accession>
<gene>
    <name evidence="8" type="ORF">A2920_02395</name>
</gene>
<dbReference type="Proteomes" id="UP000179283">
    <property type="component" value="Unassembled WGS sequence"/>
</dbReference>
<evidence type="ECO:0000256" key="1">
    <source>
        <dbReference type="ARBA" id="ARBA00004651"/>
    </source>
</evidence>
<keyword evidence="2" id="KW-1003">Cell membrane</keyword>
<feature type="transmembrane region" description="Helical" evidence="6">
    <location>
        <begin position="60"/>
        <end position="80"/>
    </location>
</feature>
<dbReference type="EMBL" id="MHWD01000025">
    <property type="protein sequence ID" value="OHB03196.1"/>
    <property type="molecule type" value="Genomic_DNA"/>
</dbReference>
<sequence length="239" mass="26434">MKYYLKILSVPLLFLVLYSSLNLVWKILELPRTEELIDVVEGWFDAFGAPALFLSSFLEGILLVGSYFPGVLVIFLGVLVADSAAEAVFAVFICTLGLIIAHIINYVLGKYGWYRLLVKFGMKDAIEQSKNKLEKRGPIAIPLSYWLPSVGALTNTAAGIIHMPFKKFLLYSVASSVFWYSVVGLIVYSLGDSALEIGGGGTGNAYVFIIIGIWMLGILIFDYRERKTESISNVISPKQ</sequence>
<evidence type="ECO:0000256" key="3">
    <source>
        <dbReference type="ARBA" id="ARBA00022692"/>
    </source>
</evidence>
<evidence type="ECO:0000313" key="8">
    <source>
        <dbReference type="EMBL" id="OHB03196.1"/>
    </source>
</evidence>
<reference evidence="8 9" key="1">
    <citation type="journal article" date="2016" name="Nat. Commun.">
        <title>Thousands of microbial genomes shed light on interconnected biogeochemical processes in an aquifer system.</title>
        <authorList>
            <person name="Anantharaman K."/>
            <person name="Brown C.T."/>
            <person name="Hug L.A."/>
            <person name="Sharon I."/>
            <person name="Castelle C.J."/>
            <person name="Probst A.J."/>
            <person name="Thomas B.C."/>
            <person name="Singh A."/>
            <person name="Wilkins M.J."/>
            <person name="Karaoz U."/>
            <person name="Brodie E.L."/>
            <person name="Williams K.H."/>
            <person name="Hubbard S.S."/>
            <person name="Banfield J.F."/>
        </authorList>
    </citation>
    <scope>NUCLEOTIDE SEQUENCE [LARGE SCALE GENOMIC DNA]</scope>
</reference>